<keyword evidence="2" id="KW-1185">Reference proteome</keyword>
<organism evidence="1 2">
    <name type="scientific">Taxus chinensis</name>
    <name type="common">Chinese yew</name>
    <name type="synonym">Taxus wallichiana var. chinensis</name>
    <dbReference type="NCBI Taxonomy" id="29808"/>
    <lineage>
        <taxon>Eukaryota</taxon>
        <taxon>Viridiplantae</taxon>
        <taxon>Streptophyta</taxon>
        <taxon>Embryophyta</taxon>
        <taxon>Tracheophyta</taxon>
        <taxon>Spermatophyta</taxon>
        <taxon>Pinopsida</taxon>
        <taxon>Pinidae</taxon>
        <taxon>Conifers II</taxon>
        <taxon>Cupressales</taxon>
        <taxon>Taxaceae</taxon>
        <taxon>Taxus</taxon>
    </lineage>
</organism>
<feature type="non-terminal residue" evidence="1">
    <location>
        <position position="72"/>
    </location>
</feature>
<evidence type="ECO:0000313" key="1">
    <source>
        <dbReference type="EMBL" id="KAH9297832.1"/>
    </source>
</evidence>
<protein>
    <submittedName>
        <fullName evidence="1">Uncharacterized protein</fullName>
    </submittedName>
</protein>
<accession>A0AA38CI82</accession>
<proteinExistence type="predicted"/>
<feature type="non-terminal residue" evidence="1">
    <location>
        <position position="1"/>
    </location>
</feature>
<dbReference type="AlphaFoldDB" id="A0AA38CI82"/>
<sequence length="72" mass="8709">VGSDHNPIALNFLNWTKPTRSSFKFEKMWMEHDNIYDKIKEWWGWNGEGTAQFRLVQKLKNVKKQVKIWNKS</sequence>
<comment type="caution">
    <text evidence="1">The sequence shown here is derived from an EMBL/GenBank/DDBJ whole genome shotgun (WGS) entry which is preliminary data.</text>
</comment>
<gene>
    <name evidence="1" type="ORF">KI387_029514</name>
</gene>
<evidence type="ECO:0000313" key="2">
    <source>
        <dbReference type="Proteomes" id="UP000824469"/>
    </source>
</evidence>
<dbReference type="Proteomes" id="UP000824469">
    <property type="component" value="Unassembled WGS sequence"/>
</dbReference>
<name>A0AA38CI82_TAXCH</name>
<reference evidence="1 2" key="1">
    <citation type="journal article" date="2021" name="Nat. Plants">
        <title>The Taxus genome provides insights into paclitaxel biosynthesis.</title>
        <authorList>
            <person name="Xiong X."/>
            <person name="Gou J."/>
            <person name="Liao Q."/>
            <person name="Li Y."/>
            <person name="Zhou Q."/>
            <person name="Bi G."/>
            <person name="Li C."/>
            <person name="Du R."/>
            <person name="Wang X."/>
            <person name="Sun T."/>
            <person name="Guo L."/>
            <person name="Liang H."/>
            <person name="Lu P."/>
            <person name="Wu Y."/>
            <person name="Zhang Z."/>
            <person name="Ro D.K."/>
            <person name="Shang Y."/>
            <person name="Huang S."/>
            <person name="Yan J."/>
        </authorList>
    </citation>
    <scope>NUCLEOTIDE SEQUENCE [LARGE SCALE GENOMIC DNA]</scope>
    <source>
        <strain evidence="1">Ta-2019</strain>
    </source>
</reference>
<dbReference type="EMBL" id="JAHRHJ020000010">
    <property type="protein sequence ID" value="KAH9297832.1"/>
    <property type="molecule type" value="Genomic_DNA"/>
</dbReference>